<dbReference type="OrthoDB" id="5857104at2759"/>
<evidence type="ECO:0000313" key="1">
    <source>
        <dbReference type="EMBL" id="KAG8505559.1"/>
    </source>
</evidence>
<keyword evidence="2" id="KW-1185">Reference proteome</keyword>
<organism evidence="1 2">
    <name type="scientific">Galemys pyrenaicus</name>
    <name type="common">Iberian desman</name>
    <name type="synonym">Pyrenean desman</name>
    <dbReference type="NCBI Taxonomy" id="202257"/>
    <lineage>
        <taxon>Eukaryota</taxon>
        <taxon>Metazoa</taxon>
        <taxon>Chordata</taxon>
        <taxon>Craniata</taxon>
        <taxon>Vertebrata</taxon>
        <taxon>Euteleostomi</taxon>
        <taxon>Mammalia</taxon>
        <taxon>Eutheria</taxon>
        <taxon>Laurasiatheria</taxon>
        <taxon>Eulipotyphla</taxon>
        <taxon>Talpidae</taxon>
        <taxon>Galemys</taxon>
    </lineage>
</organism>
<name>A0A8J5ZHH1_GALPY</name>
<comment type="caution">
    <text evidence="1">The sequence shown here is derived from an EMBL/GenBank/DDBJ whole genome shotgun (WGS) entry which is preliminary data.</text>
</comment>
<accession>A0A8J5ZHH1</accession>
<reference evidence="1" key="1">
    <citation type="journal article" date="2021" name="Evol. Appl.">
        <title>The genome of the Pyrenean desman and the effects of bottlenecks and inbreeding on the genomic landscape of an endangered species.</title>
        <authorList>
            <person name="Escoda L."/>
            <person name="Castresana J."/>
        </authorList>
    </citation>
    <scope>NUCLEOTIDE SEQUENCE</scope>
    <source>
        <strain evidence="1">IBE-C5619</strain>
    </source>
</reference>
<gene>
    <name evidence="1" type="ORF">J0S82_016303</name>
</gene>
<dbReference type="AlphaFoldDB" id="A0A8J5ZHH1"/>
<evidence type="ECO:0000313" key="2">
    <source>
        <dbReference type="Proteomes" id="UP000700334"/>
    </source>
</evidence>
<dbReference type="EMBL" id="JAGFMF010012255">
    <property type="protein sequence ID" value="KAG8505559.1"/>
    <property type="molecule type" value="Genomic_DNA"/>
</dbReference>
<protein>
    <submittedName>
        <fullName evidence="1">Chromodomain-helicase-DNA-binding protein 5</fullName>
    </submittedName>
</protein>
<dbReference type="Proteomes" id="UP000700334">
    <property type="component" value="Unassembled WGS sequence"/>
</dbReference>
<proteinExistence type="predicted"/>
<sequence length="122" mass="12923">MSAAGPGQPGTRGSSRAVLNQLEELLSDMKADVTRLPSMLSRIPPVAARLQMSERSILSRLTNRAGDPTAQQVCAQAPAGWGWGRGPAPLTRSLPPGRLRLLADVQQQLRAQLPGPRPGGAR</sequence>